<reference evidence="3 4" key="1">
    <citation type="journal article" date="2016" name="Nat. Commun.">
        <title>Ectomycorrhizal ecology is imprinted in the genome of the dominant symbiotic fungus Cenococcum geophilum.</title>
        <authorList>
            <consortium name="DOE Joint Genome Institute"/>
            <person name="Peter M."/>
            <person name="Kohler A."/>
            <person name="Ohm R.A."/>
            <person name="Kuo A."/>
            <person name="Krutzmann J."/>
            <person name="Morin E."/>
            <person name="Arend M."/>
            <person name="Barry K.W."/>
            <person name="Binder M."/>
            <person name="Choi C."/>
            <person name="Clum A."/>
            <person name="Copeland A."/>
            <person name="Grisel N."/>
            <person name="Haridas S."/>
            <person name="Kipfer T."/>
            <person name="LaButti K."/>
            <person name="Lindquist E."/>
            <person name="Lipzen A."/>
            <person name="Maire R."/>
            <person name="Meier B."/>
            <person name="Mihaltcheva S."/>
            <person name="Molinier V."/>
            <person name="Murat C."/>
            <person name="Poggeler S."/>
            <person name="Quandt C.A."/>
            <person name="Sperisen C."/>
            <person name="Tritt A."/>
            <person name="Tisserant E."/>
            <person name="Crous P.W."/>
            <person name="Henrissat B."/>
            <person name="Nehls U."/>
            <person name="Egli S."/>
            <person name="Spatafora J.W."/>
            <person name="Grigoriev I.V."/>
            <person name="Martin F.M."/>
        </authorList>
    </citation>
    <scope>NUCLEOTIDE SEQUENCE [LARGE SCALE GENOMIC DNA]</scope>
    <source>
        <strain evidence="3 4">CBS 207.34</strain>
    </source>
</reference>
<dbReference type="AlphaFoldDB" id="A0A8E2F6R4"/>
<dbReference type="OrthoDB" id="5427732at2759"/>
<evidence type="ECO:0000256" key="1">
    <source>
        <dbReference type="SAM" id="MobiDB-lite"/>
    </source>
</evidence>
<sequence>MHSLCNILLLLALPLAGSVLAQNQPKPSQKTDSYIDPNQAFQDLLNAVPEESLHAALHNHHPKFQDGVWEHDRAAVENVHREDPPLATRLILAAKIELAKRQASNGTSSAASAESSAAVSSAQGESSAASPASSAPATTSSAARPVVVPVSITTTDSAGKTTVASSSILSAPTVSVAVAVTTTNSAGSTFVSTSDAPGVVFTTTDSAGSTFVTTSPVAFAPTSGQVLTETDQKGSTFLTTYTPGGGTVVSILLATTHKPDGTPETLTSYAYVGASATEIGTAQQVPASGTQSTKPGLQTGAAGVLSRRWGAEAVAVVGGAVGVAWFI</sequence>
<dbReference type="Proteomes" id="UP000250140">
    <property type="component" value="Unassembled WGS sequence"/>
</dbReference>
<evidence type="ECO:0000256" key="2">
    <source>
        <dbReference type="SAM" id="SignalP"/>
    </source>
</evidence>
<feature type="signal peptide" evidence="2">
    <location>
        <begin position="1"/>
        <end position="21"/>
    </location>
</feature>
<protein>
    <submittedName>
        <fullName evidence="3">Uncharacterized protein</fullName>
    </submittedName>
</protein>
<dbReference type="EMBL" id="KV749027">
    <property type="protein sequence ID" value="OCL11592.1"/>
    <property type="molecule type" value="Genomic_DNA"/>
</dbReference>
<keyword evidence="4" id="KW-1185">Reference proteome</keyword>
<accession>A0A8E2F6R4</accession>
<feature type="region of interest" description="Disordered" evidence="1">
    <location>
        <begin position="122"/>
        <end position="143"/>
    </location>
</feature>
<name>A0A8E2F6R4_9PEZI</name>
<gene>
    <name evidence="3" type="ORF">AOQ84DRAFT_184640</name>
</gene>
<keyword evidence="2" id="KW-0732">Signal</keyword>
<evidence type="ECO:0000313" key="3">
    <source>
        <dbReference type="EMBL" id="OCL11592.1"/>
    </source>
</evidence>
<feature type="chain" id="PRO_5034694233" evidence="2">
    <location>
        <begin position="22"/>
        <end position="327"/>
    </location>
</feature>
<organism evidence="3 4">
    <name type="scientific">Glonium stellatum</name>
    <dbReference type="NCBI Taxonomy" id="574774"/>
    <lineage>
        <taxon>Eukaryota</taxon>
        <taxon>Fungi</taxon>
        <taxon>Dikarya</taxon>
        <taxon>Ascomycota</taxon>
        <taxon>Pezizomycotina</taxon>
        <taxon>Dothideomycetes</taxon>
        <taxon>Pleosporomycetidae</taxon>
        <taxon>Gloniales</taxon>
        <taxon>Gloniaceae</taxon>
        <taxon>Glonium</taxon>
    </lineage>
</organism>
<proteinExistence type="predicted"/>
<evidence type="ECO:0000313" key="4">
    <source>
        <dbReference type="Proteomes" id="UP000250140"/>
    </source>
</evidence>